<dbReference type="AlphaFoldDB" id="A0A0U9HPM8"/>
<dbReference type="InterPro" id="IPR036480">
    <property type="entry name" value="CarbP_synth_ssu_N_sf"/>
</dbReference>
<evidence type="ECO:0000256" key="2">
    <source>
        <dbReference type="ARBA" id="ARBA00005077"/>
    </source>
</evidence>
<dbReference type="InterPro" id="IPR050472">
    <property type="entry name" value="Anth_synth/Amidotransfase"/>
</dbReference>
<evidence type="ECO:0000256" key="1">
    <source>
        <dbReference type="ARBA" id="ARBA00004812"/>
    </source>
</evidence>
<dbReference type="GO" id="GO:0005524">
    <property type="term" value="F:ATP binding"/>
    <property type="evidence" value="ECO:0007669"/>
    <property type="project" value="UniProtKB-UniRule"/>
</dbReference>
<dbReference type="STRING" id="86166.TAGGR_11153"/>
<feature type="active site" description="Nucleophile" evidence="11">
    <location>
        <position position="252"/>
    </location>
</feature>
<dbReference type="Proteomes" id="UP000054976">
    <property type="component" value="Unassembled WGS sequence"/>
</dbReference>
<dbReference type="InterPro" id="IPR029062">
    <property type="entry name" value="Class_I_gatase-like"/>
</dbReference>
<dbReference type="EC" id="6.3.5.5" evidence="11"/>
<dbReference type="Gene3D" id="3.50.30.20">
    <property type="entry name" value="Carbamoyl-phosphate synthase small subunit, N-terminal domain"/>
    <property type="match status" value="1"/>
</dbReference>
<dbReference type="GO" id="GO:0006526">
    <property type="term" value="P:L-arginine biosynthetic process"/>
    <property type="evidence" value="ECO:0007669"/>
    <property type="project" value="UniProtKB-UniRule"/>
</dbReference>
<dbReference type="GO" id="GO:0004088">
    <property type="term" value="F:carbamoyl-phosphate synthase (glutamine-hydrolyzing) activity"/>
    <property type="evidence" value="ECO:0007669"/>
    <property type="project" value="UniProtKB-UniRule"/>
</dbReference>
<evidence type="ECO:0000256" key="6">
    <source>
        <dbReference type="ARBA" id="ARBA00022840"/>
    </source>
</evidence>
<feature type="region of interest" description="CPSase" evidence="11">
    <location>
        <begin position="1"/>
        <end position="170"/>
    </location>
</feature>
<dbReference type="SUPFAM" id="SSF52021">
    <property type="entry name" value="Carbamoyl phosphate synthetase, small subunit N-terminal domain"/>
    <property type="match status" value="1"/>
</dbReference>
<evidence type="ECO:0000259" key="12">
    <source>
        <dbReference type="SMART" id="SM01097"/>
    </source>
</evidence>
<feature type="binding site" evidence="11">
    <location>
        <position position="253"/>
    </location>
    <ligand>
        <name>L-glutamine</name>
        <dbReference type="ChEBI" id="CHEBI:58359"/>
    </ligand>
</feature>
<comment type="function">
    <text evidence="11">Small subunit of the glutamine-dependent carbamoyl phosphate synthetase (CPSase). CPSase catalyzes the formation of carbamoyl phosphate from the ammonia moiety of glutamine, carbonate, and phosphate donated by ATP, constituting the first step of 2 biosynthetic pathways, one leading to arginine and/or urea and the other to pyrimidine nucleotides. The small subunit (glutamine amidotransferase) binds and cleaves glutamine to supply the large subunit with the substrate ammonia.</text>
</comment>
<name>A0A0U9HPM8_9BACT</name>
<dbReference type="GO" id="GO:0004359">
    <property type="term" value="F:glutaminase activity"/>
    <property type="evidence" value="ECO:0007669"/>
    <property type="project" value="RHEA"/>
</dbReference>
<dbReference type="PRINTS" id="PR00099">
    <property type="entry name" value="CPSGATASE"/>
</dbReference>
<gene>
    <name evidence="11" type="primary">carA</name>
    <name evidence="13" type="ORF">TAGGR_11153</name>
</gene>
<comment type="subunit">
    <text evidence="11">Composed of two chains; the small (or glutamine) chain promotes the hydrolysis of glutamine to ammonia, which is used by the large (or ammonia) chain to synthesize carbamoyl phosphate. Tetramer of heterodimers (alpha,beta)4.</text>
</comment>
<comment type="catalytic activity">
    <reaction evidence="9 11">
        <text>hydrogencarbonate + L-glutamine + 2 ATP + H2O = carbamoyl phosphate + L-glutamate + 2 ADP + phosphate + 2 H(+)</text>
        <dbReference type="Rhea" id="RHEA:18633"/>
        <dbReference type="ChEBI" id="CHEBI:15377"/>
        <dbReference type="ChEBI" id="CHEBI:15378"/>
        <dbReference type="ChEBI" id="CHEBI:17544"/>
        <dbReference type="ChEBI" id="CHEBI:29985"/>
        <dbReference type="ChEBI" id="CHEBI:30616"/>
        <dbReference type="ChEBI" id="CHEBI:43474"/>
        <dbReference type="ChEBI" id="CHEBI:58228"/>
        <dbReference type="ChEBI" id="CHEBI:58359"/>
        <dbReference type="ChEBI" id="CHEBI:456216"/>
        <dbReference type="EC" id="6.3.5.5"/>
    </reaction>
</comment>
<dbReference type="NCBIfam" id="TIGR01368">
    <property type="entry name" value="CPSaseIIsmall"/>
    <property type="match status" value="1"/>
</dbReference>
<dbReference type="EMBL" id="BCNO01000001">
    <property type="protein sequence ID" value="GAQ94955.1"/>
    <property type="molecule type" value="Genomic_DNA"/>
</dbReference>
<dbReference type="UniPathway" id="UPA00070">
    <property type="reaction ID" value="UER00115"/>
</dbReference>
<dbReference type="UniPathway" id="UPA00068">
    <property type="reaction ID" value="UER00171"/>
</dbReference>
<comment type="caution">
    <text evidence="11">Lacks conserved residue(s) required for the propagation of feature annotation.</text>
</comment>
<comment type="catalytic activity">
    <reaction evidence="10 11">
        <text>L-glutamine + H2O = L-glutamate + NH4(+)</text>
        <dbReference type="Rhea" id="RHEA:15889"/>
        <dbReference type="ChEBI" id="CHEBI:15377"/>
        <dbReference type="ChEBI" id="CHEBI:28938"/>
        <dbReference type="ChEBI" id="CHEBI:29985"/>
        <dbReference type="ChEBI" id="CHEBI:58359"/>
    </reaction>
</comment>
<organism evidence="13 14">
    <name type="scientific">Thermodesulfovibrio aggregans</name>
    <dbReference type="NCBI Taxonomy" id="86166"/>
    <lineage>
        <taxon>Bacteria</taxon>
        <taxon>Pseudomonadati</taxon>
        <taxon>Nitrospirota</taxon>
        <taxon>Thermodesulfovibrionia</taxon>
        <taxon>Thermodesulfovibrionales</taxon>
        <taxon>Thermodesulfovibrionaceae</taxon>
        <taxon>Thermodesulfovibrio</taxon>
    </lineage>
</organism>
<dbReference type="GO" id="GO:0006207">
    <property type="term" value="P:'de novo' pyrimidine nucleobase biosynthetic process"/>
    <property type="evidence" value="ECO:0007669"/>
    <property type="project" value="InterPro"/>
</dbReference>
<dbReference type="InterPro" id="IPR002474">
    <property type="entry name" value="CarbamoylP_synth_ssu_N"/>
</dbReference>
<dbReference type="PANTHER" id="PTHR43418:SF7">
    <property type="entry name" value="CARBAMOYL-PHOSPHATE SYNTHASE SMALL CHAIN"/>
    <property type="match status" value="1"/>
</dbReference>
<dbReference type="PRINTS" id="PR00096">
    <property type="entry name" value="GATASE"/>
</dbReference>
<dbReference type="Pfam" id="PF00117">
    <property type="entry name" value="GATase"/>
    <property type="match status" value="1"/>
</dbReference>
<keyword evidence="5 11" id="KW-0547">Nucleotide-binding</keyword>
<dbReference type="NCBIfam" id="NF009475">
    <property type="entry name" value="PRK12838.1"/>
    <property type="match status" value="1"/>
</dbReference>
<comment type="caution">
    <text evidence="13">The sequence shown here is derived from an EMBL/GenBank/DDBJ whole genome shotgun (WGS) entry which is preliminary data.</text>
</comment>
<evidence type="ECO:0000256" key="3">
    <source>
        <dbReference type="ARBA" id="ARBA00007800"/>
    </source>
</evidence>
<evidence type="ECO:0000256" key="7">
    <source>
        <dbReference type="ARBA" id="ARBA00022962"/>
    </source>
</evidence>
<keyword evidence="14" id="KW-1185">Reference proteome</keyword>
<keyword evidence="4 11" id="KW-0436">Ligase</keyword>
<feature type="binding site" evidence="11">
    <location>
        <position position="225"/>
    </location>
    <ligand>
        <name>L-glutamine</name>
        <dbReference type="ChEBI" id="CHEBI:58359"/>
    </ligand>
</feature>
<protein>
    <recommendedName>
        <fullName evidence="11">Carbamoyl phosphate synthase small chain</fullName>
        <ecNumber evidence="11">6.3.5.5</ecNumber>
    </recommendedName>
    <alternativeName>
        <fullName evidence="11">Carbamoyl phosphate synthetase glutamine chain</fullName>
    </alternativeName>
</protein>
<feature type="binding site" evidence="11">
    <location>
        <position position="294"/>
    </location>
    <ligand>
        <name>L-glutamine</name>
        <dbReference type="ChEBI" id="CHEBI:58359"/>
    </ligand>
</feature>
<dbReference type="InterPro" id="IPR017926">
    <property type="entry name" value="GATASE"/>
</dbReference>
<keyword evidence="6 11" id="KW-0067">ATP-binding</keyword>
<evidence type="ECO:0000256" key="10">
    <source>
        <dbReference type="ARBA" id="ARBA00049285"/>
    </source>
</evidence>
<dbReference type="SMART" id="SM01097">
    <property type="entry name" value="CPSase_sm_chain"/>
    <property type="match status" value="1"/>
</dbReference>
<sequence length="363" mass="40393">MKKAMLVLKDGTVFEGYAFGAEGESIGEVVFNTSITGYQEIITDPSYKGQIVVMTYTQIGNYGVNEEDVESFGGPKVEGFVVREYKDYPSNWRSKESLGNYLKKHGIVGIHGIDTRALTKHLRDKGAQMGIISTVDLDPVSLHKKVLAHPDISEIDHVSTMMCKEPYWFHKDEALPLCIVYDYGVKLNILKNLKRVGFSVYVVSGKTAAEHVLEMNPSCVMLSNGPGDPRILTYAVENIKKIIGKKPLFGICLGHQIIGLALGGRIYKLKFGHHGGNHPVKDLKTGRISITAQNHNYCVDISSLKGQVSLTHKNLYDGTEEGMEHVEYPVFSVQHHPEAGPGPNDAIDVFERFREIVKEYEKI</sequence>
<dbReference type="GO" id="GO:0044205">
    <property type="term" value="P:'de novo' UMP biosynthetic process"/>
    <property type="evidence" value="ECO:0007669"/>
    <property type="project" value="UniProtKB-UniRule"/>
</dbReference>
<proteinExistence type="inferred from homology"/>
<evidence type="ECO:0000256" key="9">
    <source>
        <dbReference type="ARBA" id="ARBA00048816"/>
    </source>
</evidence>
<dbReference type="OrthoDB" id="9804328at2"/>
<keyword evidence="11" id="KW-0028">Amino-acid biosynthesis</keyword>
<keyword evidence="8 11" id="KW-0665">Pyrimidine biosynthesis</keyword>
<keyword evidence="11" id="KW-0055">Arginine biosynthesis</keyword>
<dbReference type="PRINTS" id="PR00097">
    <property type="entry name" value="ANTSNTHASEII"/>
</dbReference>
<evidence type="ECO:0000256" key="4">
    <source>
        <dbReference type="ARBA" id="ARBA00022598"/>
    </source>
</evidence>
<dbReference type="RefSeq" id="WP_059176361.1">
    <property type="nucleotide sequence ID" value="NZ_BCNO01000001.1"/>
</dbReference>
<dbReference type="Gene3D" id="3.40.50.880">
    <property type="match status" value="1"/>
</dbReference>
<feature type="active site" evidence="11">
    <location>
        <position position="336"/>
    </location>
</feature>
<comment type="pathway">
    <text evidence="2 11">Amino-acid biosynthesis; L-arginine biosynthesis; carbamoyl phosphate from bicarbonate: step 1/1.</text>
</comment>
<dbReference type="HAMAP" id="MF_01209">
    <property type="entry name" value="CPSase_S_chain"/>
    <property type="match status" value="1"/>
</dbReference>
<evidence type="ECO:0000256" key="8">
    <source>
        <dbReference type="ARBA" id="ARBA00022975"/>
    </source>
</evidence>
<feature type="binding site" evidence="11">
    <location>
        <position position="46"/>
    </location>
    <ligand>
        <name>L-glutamine</name>
        <dbReference type="ChEBI" id="CHEBI:58359"/>
    </ligand>
</feature>
<comment type="similarity">
    <text evidence="3 11">Belongs to the CarA family.</text>
</comment>
<feature type="binding site" evidence="11">
    <location>
        <position position="297"/>
    </location>
    <ligand>
        <name>L-glutamine</name>
        <dbReference type="ChEBI" id="CHEBI:58359"/>
    </ligand>
</feature>
<accession>A0A0U9HPM8</accession>
<dbReference type="GO" id="GO:0006541">
    <property type="term" value="P:glutamine metabolic process"/>
    <property type="evidence" value="ECO:0007669"/>
    <property type="project" value="InterPro"/>
</dbReference>
<dbReference type="InterPro" id="IPR006274">
    <property type="entry name" value="CarbamoylP_synth_ssu"/>
</dbReference>
<evidence type="ECO:0000256" key="5">
    <source>
        <dbReference type="ARBA" id="ARBA00022741"/>
    </source>
</evidence>
<dbReference type="PANTHER" id="PTHR43418">
    <property type="entry name" value="MULTIFUNCTIONAL TRYPTOPHAN BIOSYNTHESIS PROTEIN-RELATED"/>
    <property type="match status" value="1"/>
</dbReference>
<keyword evidence="7 11" id="KW-0315">Glutamine amidotransferase</keyword>
<comment type="pathway">
    <text evidence="1 11">Pyrimidine metabolism; UMP biosynthesis via de novo pathway; (S)-dihydroorotate from bicarbonate: step 1/3.</text>
</comment>
<dbReference type="Pfam" id="PF00988">
    <property type="entry name" value="CPSase_sm_chain"/>
    <property type="match status" value="1"/>
</dbReference>
<dbReference type="FunFam" id="3.50.30.20:FF:000001">
    <property type="entry name" value="Carbamoyl-phosphate synthase small chain"/>
    <property type="match status" value="1"/>
</dbReference>
<dbReference type="InterPro" id="IPR035686">
    <property type="entry name" value="CPSase_GATase1"/>
</dbReference>
<dbReference type="SUPFAM" id="SSF52317">
    <property type="entry name" value="Class I glutamine amidotransferase-like"/>
    <property type="match status" value="1"/>
</dbReference>
<dbReference type="PROSITE" id="PS51273">
    <property type="entry name" value="GATASE_TYPE_1"/>
    <property type="match status" value="1"/>
</dbReference>
<feature type="active site" evidence="11">
    <location>
        <position position="338"/>
    </location>
</feature>
<evidence type="ECO:0000313" key="14">
    <source>
        <dbReference type="Proteomes" id="UP000054976"/>
    </source>
</evidence>
<evidence type="ECO:0000313" key="13">
    <source>
        <dbReference type="EMBL" id="GAQ94955.1"/>
    </source>
</evidence>
<reference evidence="14" key="1">
    <citation type="submission" date="2016-01" db="EMBL/GenBank/DDBJ databases">
        <title>Draft genome sequence of Thermodesulfovibrio aggregans strain TGE-P1.</title>
        <authorList>
            <person name="Sekiguchi Y."/>
            <person name="Ohashi A."/>
            <person name="Matsuura N."/>
            <person name="Tourlousse M.D."/>
        </authorList>
    </citation>
    <scope>NUCLEOTIDE SEQUENCE [LARGE SCALE GENOMIC DNA]</scope>
    <source>
        <strain evidence="14">TGE-P1</strain>
    </source>
</reference>
<feature type="binding site" evidence="11">
    <location>
        <position position="227"/>
    </location>
    <ligand>
        <name>L-glutamine</name>
        <dbReference type="ChEBI" id="CHEBI:58359"/>
    </ligand>
</feature>
<feature type="binding site" evidence="11">
    <location>
        <position position="256"/>
    </location>
    <ligand>
        <name>L-glutamine</name>
        <dbReference type="ChEBI" id="CHEBI:58359"/>
    </ligand>
</feature>
<feature type="domain" description="Carbamoyl-phosphate synthase small subunit N-terminal" evidence="12">
    <location>
        <begin position="2"/>
        <end position="133"/>
    </location>
</feature>
<dbReference type="CDD" id="cd01744">
    <property type="entry name" value="GATase1_CPSase"/>
    <property type="match status" value="1"/>
</dbReference>
<evidence type="ECO:0000256" key="11">
    <source>
        <dbReference type="HAMAP-Rule" id="MF_01209"/>
    </source>
</evidence>